<proteinExistence type="predicted"/>
<keyword evidence="2" id="KW-1185">Reference proteome</keyword>
<evidence type="ECO:0000313" key="2">
    <source>
        <dbReference type="Proteomes" id="UP001055879"/>
    </source>
</evidence>
<name>A0ACB8ZXY4_ARCLA</name>
<sequence length="237" mass="26277">MASFSLSTIPTTASATTNKTNSHRLNPHHTKKTHRFKPSYNATKDGNNNTLQNSKTLNLTQPKTSSHMHNINRRNFLLGLGGLSAAIAFPVQAESARTVKDVEFPVKLNQTVKVLVKRPAVNRTKQDKENATEVLMVNGIRFDGEKFVKFDVFVNDKDNVPEITAADSEFAGSFAQLPHSRSSEKMMMMSGARFGITELLEDLKAEDDEYVLVSLVPKMGCEDVTISEIKIELVPIV</sequence>
<accession>A0ACB8ZXY4</accession>
<reference evidence="2" key="1">
    <citation type="journal article" date="2022" name="Mol. Ecol. Resour.">
        <title>The genomes of chicory, endive, great burdock and yacon provide insights into Asteraceae palaeo-polyploidization history and plant inulin production.</title>
        <authorList>
            <person name="Fan W."/>
            <person name="Wang S."/>
            <person name="Wang H."/>
            <person name="Wang A."/>
            <person name="Jiang F."/>
            <person name="Liu H."/>
            <person name="Zhao H."/>
            <person name="Xu D."/>
            <person name="Zhang Y."/>
        </authorList>
    </citation>
    <scope>NUCLEOTIDE SEQUENCE [LARGE SCALE GENOMIC DNA]</scope>
    <source>
        <strain evidence="2">cv. Niubang</strain>
    </source>
</reference>
<comment type="caution">
    <text evidence="1">The sequence shown here is derived from an EMBL/GenBank/DDBJ whole genome shotgun (WGS) entry which is preliminary data.</text>
</comment>
<gene>
    <name evidence="1" type="ORF">L6452_28473</name>
</gene>
<dbReference type="EMBL" id="CM042055">
    <property type="protein sequence ID" value="KAI3702722.1"/>
    <property type="molecule type" value="Genomic_DNA"/>
</dbReference>
<protein>
    <submittedName>
        <fullName evidence="1">Uncharacterized protein</fullName>
    </submittedName>
</protein>
<organism evidence="1 2">
    <name type="scientific">Arctium lappa</name>
    <name type="common">Greater burdock</name>
    <name type="synonym">Lappa major</name>
    <dbReference type="NCBI Taxonomy" id="4217"/>
    <lineage>
        <taxon>Eukaryota</taxon>
        <taxon>Viridiplantae</taxon>
        <taxon>Streptophyta</taxon>
        <taxon>Embryophyta</taxon>
        <taxon>Tracheophyta</taxon>
        <taxon>Spermatophyta</taxon>
        <taxon>Magnoliopsida</taxon>
        <taxon>eudicotyledons</taxon>
        <taxon>Gunneridae</taxon>
        <taxon>Pentapetalae</taxon>
        <taxon>asterids</taxon>
        <taxon>campanulids</taxon>
        <taxon>Asterales</taxon>
        <taxon>Asteraceae</taxon>
        <taxon>Carduoideae</taxon>
        <taxon>Cardueae</taxon>
        <taxon>Arctiinae</taxon>
        <taxon>Arctium</taxon>
    </lineage>
</organism>
<reference evidence="1 2" key="2">
    <citation type="journal article" date="2022" name="Mol. Ecol. Resour.">
        <title>The genomes of chicory, endive, great burdock and yacon provide insights into Asteraceae paleo-polyploidization history and plant inulin production.</title>
        <authorList>
            <person name="Fan W."/>
            <person name="Wang S."/>
            <person name="Wang H."/>
            <person name="Wang A."/>
            <person name="Jiang F."/>
            <person name="Liu H."/>
            <person name="Zhao H."/>
            <person name="Xu D."/>
            <person name="Zhang Y."/>
        </authorList>
    </citation>
    <scope>NUCLEOTIDE SEQUENCE [LARGE SCALE GENOMIC DNA]</scope>
    <source>
        <strain evidence="2">cv. Niubang</strain>
    </source>
</reference>
<dbReference type="Proteomes" id="UP001055879">
    <property type="component" value="Linkage Group LG09"/>
</dbReference>
<evidence type="ECO:0000313" key="1">
    <source>
        <dbReference type="EMBL" id="KAI3702722.1"/>
    </source>
</evidence>